<evidence type="ECO:0000313" key="2">
    <source>
        <dbReference type="EMBL" id="KAF6218251.1"/>
    </source>
</evidence>
<dbReference type="AlphaFoldDB" id="A0A8H6C7S3"/>
<evidence type="ECO:0000313" key="3">
    <source>
        <dbReference type="Proteomes" id="UP000593566"/>
    </source>
</evidence>
<dbReference type="EMBL" id="JACCJB010000023">
    <property type="protein sequence ID" value="KAF6218251.1"/>
    <property type="molecule type" value="Genomic_DNA"/>
</dbReference>
<proteinExistence type="predicted"/>
<evidence type="ECO:0000256" key="1">
    <source>
        <dbReference type="SAM" id="SignalP"/>
    </source>
</evidence>
<organism evidence="2 3">
    <name type="scientific">Letharia lupina</name>
    <dbReference type="NCBI Taxonomy" id="560253"/>
    <lineage>
        <taxon>Eukaryota</taxon>
        <taxon>Fungi</taxon>
        <taxon>Dikarya</taxon>
        <taxon>Ascomycota</taxon>
        <taxon>Pezizomycotina</taxon>
        <taxon>Lecanoromycetes</taxon>
        <taxon>OSLEUM clade</taxon>
        <taxon>Lecanoromycetidae</taxon>
        <taxon>Lecanorales</taxon>
        <taxon>Lecanorineae</taxon>
        <taxon>Parmeliaceae</taxon>
        <taxon>Letharia</taxon>
    </lineage>
</organism>
<keyword evidence="3" id="KW-1185">Reference proteome</keyword>
<feature type="chain" id="PRO_5034987474" evidence="1">
    <location>
        <begin position="20"/>
        <end position="274"/>
    </location>
</feature>
<sequence length="274" mass="29678">MFVILALAYVLIALPSTLASCGPIDDVTLTFYGWPDNSPPGSDNAFDCGRGKNADGNPMAGGSGTYDDPISFATATNNRNLPECAVVYVPLLHKYFRNEDDCAQCLTDWDSKGEYHIDLWTGSNTAGGGQDQINCEDNLPGGSQTIILDPPKSLPVDTTPLYDQPSNQCHTTTYSISDSSSLCAGGSKGGSPAPKTTKRTPAIQKSVKRVEMETAGSTLGADETICEEPEQPPLYFVLFFLRVIATTFYRREIKDQESKAYDEYHIILPSPIPT</sequence>
<gene>
    <name evidence="2" type="ORF">HO133_006213</name>
</gene>
<dbReference type="Proteomes" id="UP000593566">
    <property type="component" value="Unassembled WGS sequence"/>
</dbReference>
<keyword evidence="1" id="KW-0732">Signal</keyword>
<protein>
    <submittedName>
        <fullName evidence="2">Uncharacterized protein</fullName>
    </submittedName>
</protein>
<dbReference type="RefSeq" id="XP_037147686.1">
    <property type="nucleotide sequence ID" value="XM_037297112.1"/>
</dbReference>
<reference evidence="2 3" key="1">
    <citation type="journal article" date="2020" name="Genomics">
        <title>Complete, high-quality genomes from long-read metagenomic sequencing of two wolf lichen thalli reveals enigmatic genome architecture.</title>
        <authorList>
            <person name="McKenzie S.K."/>
            <person name="Walston R.F."/>
            <person name="Allen J.L."/>
        </authorList>
    </citation>
    <scope>NUCLEOTIDE SEQUENCE [LARGE SCALE GENOMIC DNA]</scope>
    <source>
        <strain evidence="2">WasteWater1</strain>
    </source>
</reference>
<feature type="signal peptide" evidence="1">
    <location>
        <begin position="1"/>
        <end position="19"/>
    </location>
</feature>
<comment type="caution">
    <text evidence="2">The sequence shown here is derived from an EMBL/GenBank/DDBJ whole genome shotgun (WGS) entry which is preliminary data.</text>
</comment>
<dbReference type="GeneID" id="59334614"/>
<name>A0A8H6C7S3_9LECA</name>
<accession>A0A8H6C7S3</accession>